<feature type="compositionally biased region" description="Basic and acidic residues" evidence="1">
    <location>
        <begin position="174"/>
        <end position="183"/>
    </location>
</feature>
<sequence length="311" mass="33994">MLLLSRRNTPGLWNPGNGSAWGVSVAKGDIACGARDSQGTKDFMEHEQDFCMAMHSELAVMGSSEKNHSYKYPDIIIWIHISEVIMNSVEYKKQISAARNVLEALVKEEGCILEEQMFKAAALCAVTQLSGLGFANKKAAKVSISMNPVNSHTVSSDSVLLLLSVVLPGRKKAADQEEEEKQHAKQTQKPKRKATPYGPALIATARLPGREHSQLVTFSTREGNTGSVRVGGKQYWGVSVIPNYSNARPKCELCCITLEDAYSGKCYTLFCKLLISIAVQGLSLQFPPYKGCILIGRKLNPVTQAVCDVNE</sequence>
<name>A0A8K1LRE9_9PASS</name>
<accession>A0A8K1LRE9</accession>
<dbReference type="EMBL" id="SWJQ01000083">
    <property type="protein sequence ID" value="TRZ22998.1"/>
    <property type="molecule type" value="Genomic_DNA"/>
</dbReference>
<reference evidence="2" key="1">
    <citation type="submission" date="2019-04" db="EMBL/GenBank/DDBJ databases">
        <title>Genome assembly of Zosterops borbonicus 15179.</title>
        <authorList>
            <person name="Leroy T."/>
            <person name="Anselmetti Y."/>
            <person name="Tilak M.-K."/>
            <person name="Nabholz B."/>
        </authorList>
    </citation>
    <scope>NUCLEOTIDE SEQUENCE</scope>
    <source>
        <strain evidence="2">HGM_15179</strain>
        <tissue evidence="2">Muscle</tissue>
    </source>
</reference>
<feature type="region of interest" description="Disordered" evidence="1">
    <location>
        <begin position="174"/>
        <end position="195"/>
    </location>
</feature>
<keyword evidence="3" id="KW-1185">Reference proteome</keyword>
<evidence type="ECO:0000313" key="2">
    <source>
        <dbReference type="EMBL" id="TRZ22998.1"/>
    </source>
</evidence>
<protein>
    <submittedName>
        <fullName evidence="2">Uncharacterized protein</fullName>
    </submittedName>
</protein>
<comment type="caution">
    <text evidence="2">The sequence shown here is derived from an EMBL/GenBank/DDBJ whole genome shotgun (WGS) entry which is preliminary data.</text>
</comment>
<gene>
    <name evidence="2" type="ORF">HGM15179_004037</name>
</gene>
<feature type="compositionally biased region" description="Basic residues" evidence="1">
    <location>
        <begin position="184"/>
        <end position="194"/>
    </location>
</feature>
<evidence type="ECO:0000313" key="3">
    <source>
        <dbReference type="Proteomes" id="UP000796761"/>
    </source>
</evidence>
<dbReference type="AlphaFoldDB" id="A0A8K1LRE9"/>
<organism evidence="2 3">
    <name type="scientific">Zosterops borbonicus</name>
    <dbReference type="NCBI Taxonomy" id="364589"/>
    <lineage>
        <taxon>Eukaryota</taxon>
        <taxon>Metazoa</taxon>
        <taxon>Chordata</taxon>
        <taxon>Craniata</taxon>
        <taxon>Vertebrata</taxon>
        <taxon>Euteleostomi</taxon>
        <taxon>Archelosauria</taxon>
        <taxon>Archosauria</taxon>
        <taxon>Dinosauria</taxon>
        <taxon>Saurischia</taxon>
        <taxon>Theropoda</taxon>
        <taxon>Coelurosauria</taxon>
        <taxon>Aves</taxon>
        <taxon>Neognathae</taxon>
        <taxon>Neoaves</taxon>
        <taxon>Telluraves</taxon>
        <taxon>Australaves</taxon>
        <taxon>Passeriformes</taxon>
        <taxon>Sylvioidea</taxon>
        <taxon>Zosteropidae</taxon>
        <taxon>Zosterops</taxon>
    </lineage>
</organism>
<evidence type="ECO:0000256" key="1">
    <source>
        <dbReference type="SAM" id="MobiDB-lite"/>
    </source>
</evidence>
<dbReference type="Proteomes" id="UP000796761">
    <property type="component" value="Unassembled WGS sequence"/>
</dbReference>
<proteinExistence type="predicted"/>